<keyword evidence="10" id="KW-0539">Nucleus</keyword>
<evidence type="ECO:0000256" key="5">
    <source>
        <dbReference type="ARBA" id="ARBA00022603"/>
    </source>
</evidence>
<keyword evidence="8" id="KW-0699">rRNA-binding</keyword>
<evidence type="ECO:0000256" key="7">
    <source>
        <dbReference type="ARBA" id="ARBA00022691"/>
    </source>
</evidence>
<evidence type="ECO:0000256" key="4">
    <source>
        <dbReference type="ARBA" id="ARBA00022552"/>
    </source>
</evidence>
<proteinExistence type="inferred from homology"/>
<accession>A0A9P3LJT7</accession>
<dbReference type="GO" id="GO:0070037">
    <property type="term" value="F:rRNA (pseudouridine) methyltransferase activity"/>
    <property type="evidence" value="ECO:0007669"/>
    <property type="project" value="InterPro"/>
</dbReference>
<dbReference type="Gene3D" id="3.40.1280.10">
    <property type="match status" value="1"/>
</dbReference>
<evidence type="ECO:0000256" key="11">
    <source>
        <dbReference type="SAM" id="MobiDB-lite"/>
    </source>
</evidence>
<keyword evidence="7" id="KW-0949">S-adenosyl-L-methionine</keyword>
<keyword evidence="9" id="KW-0694">RNA-binding</keyword>
<comment type="similarity">
    <text evidence="2">Belongs to the class IV-like SAM-binding methyltransferase superfamily. RNA methyltransferase NEP1 family.</text>
</comment>
<sequence length="347" mass="37161">MDTLQIPRARRHSAVLAHPWDRPVLDDCTPGLDGARPKSAPPVEIQWFAQPVLEYDAVDDSSDATSDDTQSETSPASSTESSPPSTRPSSPPTAHLGAKHAQQGPVRVARGDYELPAALPRAAPAEVPRQPLYVVLERASMELCRAPPPTTHGRHAKQKPTLLTCDDHQGLLVRMGREVSDARPDITHQCLLTLLDSPLNKAGLLKIFIHTTQDLLIAVHPDVRIPRTYKRYSGLMVQLLQQGEIRGVSDSQVLMRILDHPITHYLPPKAVKLALSADAETVQAPALVRGVPAAHALALFVGAHAKGPDDFGAGVVEGAVSVSSFALSASVVCGKVCCAMEDLLGIV</sequence>
<dbReference type="PANTHER" id="PTHR12636:SF5">
    <property type="entry name" value="RIBOSOMAL RNA SMALL SUBUNIT METHYLTRANSFERASE NEP1"/>
    <property type="match status" value="1"/>
</dbReference>
<evidence type="ECO:0000256" key="9">
    <source>
        <dbReference type="ARBA" id="ARBA00022884"/>
    </source>
</evidence>
<evidence type="ECO:0000256" key="10">
    <source>
        <dbReference type="ARBA" id="ARBA00023242"/>
    </source>
</evidence>
<keyword evidence="6" id="KW-0808">Transferase</keyword>
<name>A0A9P3LJT7_9APHY</name>
<organism evidence="12 13">
    <name type="scientific">Phanerochaete sordida</name>
    <dbReference type="NCBI Taxonomy" id="48140"/>
    <lineage>
        <taxon>Eukaryota</taxon>
        <taxon>Fungi</taxon>
        <taxon>Dikarya</taxon>
        <taxon>Basidiomycota</taxon>
        <taxon>Agaricomycotina</taxon>
        <taxon>Agaricomycetes</taxon>
        <taxon>Polyporales</taxon>
        <taxon>Phanerochaetaceae</taxon>
        <taxon>Phanerochaete</taxon>
    </lineage>
</organism>
<protein>
    <submittedName>
        <fullName evidence="12">Nep1-like domain-containing protein</fullName>
    </submittedName>
</protein>
<evidence type="ECO:0000256" key="1">
    <source>
        <dbReference type="ARBA" id="ARBA00004604"/>
    </source>
</evidence>
<dbReference type="InterPro" id="IPR029028">
    <property type="entry name" value="Alpha/beta_knot_MTases"/>
</dbReference>
<dbReference type="SUPFAM" id="SSF75217">
    <property type="entry name" value="alpha/beta knot"/>
    <property type="match status" value="1"/>
</dbReference>
<keyword evidence="13" id="KW-1185">Reference proteome</keyword>
<comment type="subcellular location">
    <subcellularLocation>
        <location evidence="1">Nucleus</location>
        <location evidence="1">Nucleolus</location>
    </subcellularLocation>
</comment>
<dbReference type="InterPro" id="IPR005304">
    <property type="entry name" value="Rbsml_bgen_MeTrfase_EMG1/NEP1"/>
</dbReference>
<feature type="compositionally biased region" description="Acidic residues" evidence="11">
    <location>
        <begin position="56"/>
        <end position="70"/>
    </location>
</feature>
<evidence type="ECO:0000256" key="3">
    <source>
        <dbReference type="ARBA" id="ARBA00022517"/>
    </source>
</evidence>
<feature type="region of interest" description="Disordered" evidence="11">
    <location>
        <begin position="56"/>
        <end position="104"/>
    </location>
</feature>
<dbReference type="GO" id="GO:0019843">
    <property type="term" value="F:rRNA binding"/>
    <property type="evidence" value="ECO:0007669"/>
    <property type="project" value="UniProtKB-KW"/>
</dbReference>
<keyword evidence="4" id="KW-0698">rRNA processing</keyword>
<dbReference type="Proteomes" id="UP000703269">
    <property type="component" value="Unassembled WGS sequence"/>
</dbReference>
<reference evidence="12 13" key="1">
    <citation type="submission" date="2021-08" db="EMBL/GenBank/DDBJ databases">
        <title>Draft Genome Sequence of Phanerochaete sordida strain YK-624.</title>
        <authorList>
            <person name="Mori T."/>
            <person name="Dohra H."/>
            <person name="Suzuki T."/>
            <person name="Kawagishi H."/>
            <person name="Hirai H."/>
        </authorList>
    </citation>
    <scope>NUCLEOTIDE SEQUENCE [LARGE SCALE GENOMIC DNA]</scope>
    <source>
        <strain evidence="12 13">YK-624</strain>
    </source>
</reference>
<dbReference type="GO" id="GO:0070475">
    <property type="term" value="P:rRNA base methylation"/>
    <property type="evidence" value="ECO:0007669"/>
    <property type="project" value="InterPro"/>
</dbReference>
<dbReference type="CDD" id="cd18088">
    <property type="entry name" value="Nep1-like"/>
    <property type="match status" value="1"/>
</dbReference>
<evidence type="ECO:0000256" key="6">
    <source>
        <dbReference type="ARBA" id="ARBA00022679"/>
    </source>
</evidence>
<evidence type="ECO:0000256" key="2">
    <source>
        <dbReference type="ARBA" id="ARBA00008115"/>
    </source>
</evidence>
<dbReference type="Pfam" id="PF03587">
    <property type="entry name" value="EMG1"/>
    <property type="match status" value="1"/>
</dbReference>
<evidence type="ECO:0000256" key="8">
    <source>
        <dbReference type="ARBA" id="ARBA00022730"/>
    </source>
</evidence>
<dbReference type="OrthoDB" id="269804at2759"/>
<comment type="caution">
    <text evidence="12">The sequence shown here is derived from an EMBL/GenBank/DDBJ whole genome shotgun (WGS) entry which is preliminary data.</text>
</comment>
<keyword evidence="3" id="KW-0690">Ribosome biogenesis</keyword>
<evidence type="ECO:0000313" key="12">
    <source>
        <dbReference type="EMBL" id="GJE97856.1"/>
    </source>
</evidence>
<keyword evidence="5" id="KW-0489">Methyltransferase</keyword>
<gene>
    <name evidence="12" type="ORF">PsYK624_140780</name>
</gene>
<dbReference type="GO" id="GO:0032040">
    <property type="term" value="C:small-subunit processome"/>
    <property type="evidence" value="ECO:0007669"/>
    <property type="project" value="TreeGrafter"/>
</dbReference>
<dbReference type="InterPro" id="IPR029026">
    <property type="entry name" value="tRNA_m1G_MTases_N"/>
</dbReference>
<dbReference type="AlphaFoldDB" id="A0A9P3LJT7"/>
<feature type="compositionally biased region" description="Low complexity" evidence="11">
    <location>
        <begin position="71"/>
        <end position="84"/>
    </location>
</feature>
<evidence type="ECO:0000313" key="13">
    <source>
        <dbReference type="Proteomes" id="UP000703269"/>
    </source>
</evidence>
<dbReference type="PANTHER" id="PTHR12636">
    <property type="entry name" value="NEP1/MRA1"/>
    <property type="match status" value="1"/>
</dbReference>
<dbReference type="FunFam" id="3.40.1280.10:FF:000003">
    <property type="entry name" value="Ribosomal RNA small subunit methyltransferase"/>
    <property type="match status" value="1"/>
</dbReference>
<dbReference type="EMBL" id="BPQB01000078">
    <property type="protein sequence ID" value="GJE97856.1"/>
    <property type="molecule type" value="Genomic_DNA"/>
</dbReference>